<reference evidence="3" key="1">
    <citation type="submission" date="2020-10" db="EMBL/GenBank/DDBJ databases">
        <title>Dehalococcoides mccartyi of a TCE/Cr reducing biochatode.</title>
        <authorList>
            <person name="Matturro B."/>
        </authorList>
    </citation>
    <scope>NUCLEOTIDE SEQUENCE</scope>
    <source>
        <strain evidence="3">Bin4</strain>
    </source>
</reference>
<dbReference type="Gene3D" id="3.90.176.10">
    <property type="entry name" value="Toxin ADP-ribosyltransferase, Chain A, domain 1"/>
    <property type="match status" value="1"/>
</dbReference>
<evidence type="ECO:0000259" key="1">
    <source>
        <dbReference type="Pfam" id="PF03496"/>
    </source>
</evidence>
<dbReference type="GO" id="GO:0005576">
    <property type="term" value="C:extracellular region"/>
    <property type="evidence" value="ECO:0007669"/>
    <property type="project" value="InterPro"/>
</dbReference>
<dbReference type="Proteomes" id="UP000658733">
    <property type="component" value="Unassembled WGS sequence"/>
</dbReference>
<name>A0A843APJ8_METAZ</name>
<evidence type="ECO:0000313" key="4">
    <source>
        <dbReference type="Proteomes" id="UP000658733"/>
    </source>
</evidence>
<evidence type="ECO:0000259" key="2">
    <source>
        <dbReference type="Pfam" id="PF04233"/>
    </source>
</evidence>
<proteinExistence type="predicted"/>
<dbReference type="InterPro" id="IPR003540">
    <property type="entry name" value="ADP-ribosyltransferase"/>
</dbReference>
<gene>
    <name evidence="3" type="ORF">ISP01_07210</name>
</gene>
<feature type="domain" description="ADP ribosyltransferase" evidence="1">
    <location>
        <begin position="240"/>
        <end position="386"/>
    </location>
</feature>
<evidence type="ECO:0000313" key="3">
    <source>
        <dbReference type="EMBL" id="MBF4469179.1"/>
    </source>
</evidence>
<dbReference type="AlphaFoldDB" id="A0A843APJ8"/>
<accession>A0A843APJ8</accession>
<feature type="domain" description="Phage head morphogenesis" evidence="2">
    <location>
        <begin position="124"/>
        <end position="216"/>
    </location>
</feature>
<dbReference type="InterPro" id="IPR006528">
    <property type="entry name" value="Phage_head_morphogenesis_dom"/>
</dbReference>
<dbReference type="NCBIfam" id="TIGR01641">
    <property type="entry name" value="phageSPP1_gp7"/>
    <property type="match status" value="1"/>
</dbReference>
<dbReference type="Pfam" id="PF04233">
    <property type="entry name" value="Phage_Mu_F"/>
    <property type="match status" value="1"/>
</dbReference>
<organism evidence="3 4">
    <name type="scientific">Methanobrevibacter arboriphilus</name>
    <dbReference type="NCBI Taxonomy" id="39441"/>
    <lineage>
        <taxon>Archaea</taxon>
        <taxon>Methanobacteriati</taxon>
        <taxon>Methanobacteriota</taxon>
        <taxon>Methanomada group</taxon>
        <taxon>Methanobacteria</taxon>
        <taxon>Methanobacteriales</taxon>
        <taxon>Methanobacteriaceae</taxon>
        <taxon>Methanobrevibacter</taxon>
    </lineage>
</organism>
<dbReference type="EMBL" id="JADIIN010000059">
    <property type="protein sequence ID" value="MBF4469179.1"/>
    <property type="molecule type" value="Genomic_DNA"/>
</dbReference>
<comment type="caution">
    <text evidence="3">The sequence shown here is derived from an EMBL/GenBank/DDBJ whole genome shotgun (WGS) entry which is preliminary data.</text>
</comment>
<dbReference type="Pfam" id="PF03496">
    <property type="entry name" value="ADPrib_exo_Tox"/>
    <property type="match status" value="1"/>
</dbReference>
<dbReference type="RefSeq" id="WP_278523495.1">
    <property type="nucleotide sequence ID" value="NZ_JADIIN010000059.1"/>
</dbReference>
<dbReference type="SUPFAM" id="SSF56399">
    <property type="entry name" value="ADP-ribosylation"/>
    <property type="match status" value="1"/>
</dbReference>
<sequence>MSNSNARRKANINAKKFDQLMQDIEKDVVRRTKNSKSLDIWTNKLGSYINTNPFTTGGVKHAEMVGLLENVMSEAKFKGLARGGTAELVKGVISENTMHYVTRMGDDMKNNLRKIAVDAYNQNMNPHQIAEKLQDEVQGLSKTRAKAIARTETMRANNLSNYVNAKLNMGAKSYKVISASDCCPRCDLIYKNGSVWFDIDDLTHFPPLHPNCRCVVVFSTKTAYENNKGLYKDLHNEYPLNKNINNKTLTDISSYVGNNSSPINYALESKGLNKYSKRDYDIGQNINNNILNNGHKLSKDTTLWRGQDDLYINNPEIGKEYSWNRLLSTSFSREVANDFKREGWLIEIQAPKNTKGLYVENLSPNILEHEYILPINTRYKILKIFNKDKYIKIQIIQ</sequence>
<dbReference type="PROSITE" id="PS51996">
    <property type="entry name" value="TR_MART"/>
    <property type="match status" value="1"/>
</dbReference>
<protein>
    <submittedName>
        <fullName evidence="3">Minor capsid protein</fullName>
    </submittedName>
</protein>